<sequence length="293" mass="33494">MKKLILSVLLFLLVASSTGCTILNDSQSSIENDDKLIIDQTSTKNTSDVLIQALETNDAELFKSVFSEQTLKLQPDIDEGIKYIFNIFEGDNLEIVYENQSSESFSDLQAKCVWSICVIKTTEKCYSLTWTEWVQQETDPSAQGVYSLIFEECEEDQRGAGGGDLLAGIYYPGCETESDILNTFFGAMHNKDREELETIFSNEFLEDPEAVKNMDIFIERYTPSYSNLLAAWEVNDTICIQLRRFDAFICLHFDNKQTDKISSIRVFDSTTEDEESISRYDFNQDEMGIYFPD</sequence>
<evidence type="ECO:0000256" key="1">
    <source>
        <dbReference type="SAM" id="SignalP"/>
    </source>
</evidence>
<dbReference type="Gene3D" id="3.10.450.50">
    <property type="match status" value="1"/>
</dbReference>
<name>A0AAE3IIV9_9FIRM</name>
<protein>
    <submittedName>
        <fullName evidence="2">DUF5104 domain-containing protein</fullName>
    </submittedName>
</protein>
<evidence type="ECO:0000313" key="2">
    <source>
        <dbReference type="EMBL" id="MCU6706991.1"/>
    </source>
</evidence>
<reference evidence="2 3" key="1">
    <citation type="journal article" date="2021" name="ISME Commun">
        <title>Automated analysis of genomic sequences facilitates high-throughput and comprehensive description of bacteria.</title>
        <authorList>
            <person name="Hitch T.C.A."/>
        </authorList>
    </citation>
    <scope>NUCLEOTIDE SEQUENCE [LARGE SCALE GENOMIC DNA]</scope>
    <source>
        <strain evidence="2 3">Sanger_31</strain>
    </source>
</reference>
<dbReference type="RefSeq" id="WP_267302027.1">
    <property type="nucleotide sequence ID" value="NZ_JAOQJZ010000022.1"/>
</dbReference>
<dbReference type="Proteomes" id="UP001208131">
    <property type="component" value="Unassembled WGS sequence"/>
</dbReference>
<keyword evidence="3" id="KW-1185">Reference proteome</keyword>
<organism evidence="2 3">
    <name type="scientific">Hominimerdicola aceti</name>
    <dbReference type="NCBI Taxonomy" id="2981726"/>
    <lineage>
        <taxon>Bacteria</taxon>
        <taxon>Bacillati</taxon>
        <taxon>Bacillota</taxon>
        <taxon>Clostridia</taxon>
        <taxon>Eubacteriales</taxon>
        <taxon>Oscillospiraceae</taxon>
        <taxon>Hominimerdicola</taxon>
    </lineage>
</organism>
<comment type="caution">
    <text evidence="2">The sequence shown here is derived from an EMBL/GenBank/DDBJ whole genome shotgun (WGS) entry which is preliminary data.</text>
</comment>
<dbReference type="InterPro" id="IPR031344">
    <property type="entry name" value="DUF5104"/>
</dbReference>
<feature type="signal peptide" evidence="1">
    <location>
        <begin position="1"/>
        <end position="21"/>
    </location>
</feature>
<accession>A0AAE3IIV9</accession>
<keyword evidence="1" id="KW-0732">Signal</keyword>
<dbReference type="Pfam" id="PF17117">
    <property type="entry name" value="DUF5104"/>
    <property type="match status" value="1"/>
</dbReference>
<proteinExistence type="predicted"/>
<evidence type="ECO:0000313" key="3">
    <source>
        <dbReference type="Proteomes" id="UP001208131"/>
    </source>
</evidence>
<dbReference type="PROSITE" id="PS51257">
    <property type="entry name" value="PROKAR_LIPOPROTEIN"/>
    <property type="match status" value="1"/>
</dbReference>
<dbReference type="AlphaFoldDB" id="A0AAE3IIV9"/>
<gene>
    <name evidence="2" type="ORF">OCV57_13830</name>
</gene>
<dbReference type="EMBL" id="JAOQJZ010000022">
    <property type="protein sequence ID" value="MCU6706991.1"/>
    <property type="molecule type" value="Genomic_DNA"/>
</dbReference>
<feature type="chain" id="PRO_5042063114" evidence="1">
    <location>
        <begin position="22"/>
        <end position="293"/>
    </location>
</feature>